<evidence type="ECO:0000256" key="3">
    <source>
        <dbReference type="ARBA" id="ARBA00022741"/>
    </source>
</evidence>
<dbReference type="EMBL" id="JADIMY010000026">
    <property type="protein sequence ID" value="MBO8427181.1"/>
    <property type="molecule type" value="Genomic_DNA"/>
</dbReference>
<dbReference type="PROSITE" id="PS50893">
    <property type="entry name" value="ABC_TRANSPORTER_2"/>
    <property type="match status" value="1"/>
</dbReference>
<reference evidence="6" key="2">
    <citation type="journal article" date="2021" name="PeerJ">
        <title>Extensive microbial diversity within the chicken gut microbiome revealed by metagenomics and culture.</title>
        <authorList>
            <person name="Gilroy R."/>
            <person name="Ravi A."/>
            <person name="Getino M."/>
            <person name="Pursley I."/>
            <person name="Horton D.L."/>
            <person name="Alikhan N.F."/>
            <person name="Baker D."/>
            <person name="Gharbi K."/>
            <person name="Hall N."/>
            <person name="Watson M."/>
            <person name="Adriaenssens E.M."/>
            <person name="Foster-Nyarko E."/>
            <person name="Jarju S."/>
            <person name="Secka A."/>
            <person name="Antonio M."/>
            <person name="Oren A."/>
            <person name="Chaudhuri R.R."/>
            <person name="La Ragione R."/>
            <person name="Hildebrand F."/>
            <person name="Pallen M.J."/>
        </authorList>
    </citation>
    <scope>NUCLEOTIDE SEQUENCE</scope>
    <source>
        <strain evidence="6">11159</strain>
    </source>
</reference>
<comment type="similarity">
    <text evidence="1">Belongs to the ABC transporter superfamily.</text>
</comment>
<dbReference type="InterPro" id="IPR003439">
    <property type="entry name" value="ABC_transporter-like_ATP-bd"/>
</dbReference>
<evidence type="ECO:0000256" key="2">
    <source>
        <dbReference type="ARBA" id="ARBA00022448"/>
    </source>
</evidence>
<dbReference type="Pfam" id="PF00005">
    <property type="entry name" value="ABC_tran"/>
    <property type="match status" value="1"/>
</dbReference>
<proteinExistence type="inferred from homology"/>
<organism evidence="6 7">
    <name type="scientific">Candidatus Onthovivens merdipullorum</name>
    <dbReference type="NCBI Taxonomy" id="2840889"/>
    <lineage>
        <taxon>Bacteria</taxon>
        <taxon>Bacillati</taxon>
        <taxon>Bacillota</taxon>
        <taxon>Bacilli</taxon>
        <taxon>Bacillales</taxon>
        <taxon>Candidatus Onthovivens</taxon>
    </lineage>
</organism>
<evidence type="ECO:0000313" key="6">
    <source>
        <dbReference type="EMBL" id="MBO8427181.1"/>
    </source>
</evidence>
<feature type="domain" description="ABC transporter" evidence="5">
    <location>
        <begin position="6"/>
        <end position="235"/>
    </location>
</feature>
<dbReference type="InterPro" id="IPR003593">
    <property type="entry name" value="AAA+_ATPase"/>
</dbReference>
<dbReference type="Gene3D" id="3.40.50.300">
    <property type="entry name" value="P-loop containing nucleotide triphosphate hydrolases"/>
    <property type="match status" value="1"/>
</dbReference>
<dbReference type="InterPro" id="IPR050763">
    <property type="entry name" value="ABC_transporter_ATP-binding"/>
</dbReference>
<evidence type="ECO:0000256" key="1">
    <source>
        <dbReference type="ARBA" id="ARBA00005417"/>
    </source>
</evidence>
<dbReference type="GO" id="GO:0016887">
    <property type="term" value="F:ATP hydrolysis activity"/>
    <property type="evidence" value="ECO:0007669"/>
    <property type="project" value="InterPro"/>
</dbReference>
<dbReference type="PANTHER" id="PTHR42711:SF5">
    <property type="entry name" value="ABC TRANSPORTER ATP-BINDING PROTEIN NATA"/>
    <property type="match status" value="1"/>
</dbReference>
<keyword evidence="3" id="KW-0547">Nucleotide-binding</keyword>
<dbReference type="AlphaFoldDB" id="A0A9D9DHC9"/>
<comment type="caution">
    <text evidence="6">The sequence shown here is derived from an EMBL/GenBank/DDBJ whole genome shotgun (WGS) entry which is preliminary data.</text>
</comment>
<dbReference type="SMART" id="SM00382">
    <property type="entry name" value="AAA"/>
    <property type="match status" value="1"/>
</dbReference>
<evidence type="ECO:0000313" key="7">
    <source>
        <dbReference type="Proteomes" id="UP000823613"/>
    </source>
</evidence>
<dbReference type="InterPro" id="IPR027417">
    <property type="entry name" value="P-loop_NTPase"/>
</dbReference>
<dbReference type="Proteomes" id="UP000823613">
    <property type="component" value="Unassembled WGS sequence"/>
</dbReference>
<name>A0A9D9DHC9_9BACL</name>
<dbReference type="PANTHER" id="PTHR42711">
    <property type="entry name" value="ABC TRANSPORTER ATP-BINDING PROTEIN"/>
    <property type="match status" value="1"/>
</dbReference>
<reference evidence="6" key="1">
    <citation type="submission" date="2020-10" db="EMBL/GenBank/DDBJ databases">
        <authorList>
            <person name="Gilroy R."/>
        </authorList>
    </citation>
    <scope>NUCLEOTIDE SEQUENCE</scope>
    <source>
        <strain evidence="6">11159</strain>
    </source>
</reference>
<dbReference type="InterPro" id="IPR017871">
    <property type="entry name" value="ABC_transporter-like_CS"/>
</dbReference>
<protein>
    <submittedName>
        <fullName evidence="6">ABC transporter ATP-binding protein</fullName>
    </submittedName>
</protein>
<keyword evidence="4 6" id="KW-0067">ATP-binding</keyword>
<evidence type="ECO:0000259" key="5">
    <source>
        <dbReference type="PROSITE" id="PS50893"/>
    </source>
</evidence>
<dbReference type="SUPFAM" id="SSF52540">
    <property type="entry name" value="P-loop containing nucleoside triphosphate hydrolases"/>
    <property type="match status" value="1"/>
</dbReference>
<keyword evidence="2" id="KW-0813">Transport</keyword>
<gene>
    <name evidence="6" type="ORF">IAC58_01315</name>
</gene>
<dbReference type="PROSITE" id="PS00211">
    <property type="entry name" value="ABC_TRANSPORTER_1"/>
    <property type="match status" value="1"/>
</dbReference>
<dbReference type="GO" id="GO:0005524">
    <property type="term" value="F:ATP binding"/>
    <property type="evidence" value="ECO:0007669"/>
    <property type="project" value="UniProtKB-KW"/>
</dbReference>
<accession>A0A9D9DHC9</accession>
<sequence length="304" mass="34472">MSENIIEIKNLHKSFNYVKAVNGISFKVKRGELFAFLGVNGAGKSTTINILTGILKKDSGECFIDGHNVNETMKILTNIGIVFQSSILDSKLNVYENLKYRAMLYSLSKSEFNERLNFFINRFELKDILKKPVGKLSGGQKRKIDIVRALIHHPKILILDEPTTGLDPKTRKIVWGLIEELRATNGLTVLLTTHYMEEATRANYVVIIDNGNIVTEGTPAYLKEKYANDYLKIYKYSKDLQAFLLKSDLNYKINNGIIEIKLSSTNEAKEFILNHSNDIEDLEIIKGTMDDVFLNATGKDLEKI</sequence>
<evidence type="ECO:0000256" key="4">
    <source>
        <dbReference type="ARBA" id="ARBA00022840"/>
    </source>
</evidence>